<organism evidence="1 2">
    <name type="scientific">Nocardiopsis ansamitocini</name>
    <dbReference type="NCBI Taxonomy" id="1670832"/>
    <lineage>
        <taxon>Bacteria</taxon>
        <taxon>Bacillati</taxon>
        <taxon>Actinomycetota</taxon>
        <taxon>Actinomycetes</taxon>
        <taxon>Streptosporangiales</taxon>
        <taxon>Nocardiopsidaceae</taxon>
        <taxon>Nocardiopsis</taxon>
    </lineage>
</organism>
<accession>A0A9W6UI10</accession>
<protein>
    <submittedName>
        <fullName evidence="1">Uncharacterized protein</fullName>
    </submittedName>
</protein>
<keyword evidence="2" id="KW-1185">Reference proteome</keyword>
<dbReference type="AlphaFoldDB" id="A0A9W6UI10"/>
<sequence>MLAINDDMKGILDIPGARSVSLVECATGRVVAEFGHESEVSRWGAGEIEGLVRAIVENPETASGDFATQLEDVVLTARQGYLIAAITRVPGGDRGFLLLRLERDTGNLALAQRALGRLVRGVTAVAEAEAAPVLPRRCNDVQRLAHSPVRDRTRPDAHTLHRVLGALKRSLYAPPVSQRGTRLGVRAEAT</sequence>
<evidence type="ECO:0000313" key="2">
    <source>
        <dbReference type="Proteomes" id="UP001165092"/>
    </source>
</evidence>
<dbReference type="EMBL" id="BSQG01000001">
    <property type="protein sequence ID" value="GLU46565.1"/>
    <property type="molecule type" value="Genomic_DNA"/>
</dbReference>
<evidence type="ECO:0000313" key="1">
    <source>
        <dbReference type="EMBL" id="GLU46565.1"/>
    </source>
</evidence>
<dbReference type="Proteomes" id="UP001165092">
    <property type="component" value="Unassembled WGS sequence"/>
</dbReference>
<reference evidence="1" key="1">
    <citation type="submission" date="2023-02" db="EMBL/GenBank/DDBJ databases">
        <title>Nocardiopsis ansamitocini NBRC 112285.</title>
        <authorList>
            <person name="Ichikawa N."/>
            <person name="Sato H."/>
            <person name="Tonouchi N."/>
        </authorList>
    </citation>
    <scope>NUCLEOTIDE SEQUENCE</scope>
    <source>
        <strain evidence="1">NBRC 112285</strain>
    </source>
</reference>
<comment type="caution">
    <text evidence="1">The sequence shown here is derived from an EMBL/GenBank/DDBJ whole genome shotgun (WGS) entry which is preliminary data.</text>
</comment>
<gene>
    <name evidence="1" type="ORF">Nans01_09160</name>
</gene>
<proteinExistence type="predicted"/>
<name>A0A9W6UI10_9ACTN</name>